<organism evidence="1 2">
    <name type="scientific">Vitreoscilla massiliensis</name>
    <dbReference type="NCBI Taxonomy" id="1689272"/>
    <lineage>
        <taxon>Bacteria</taxon>
        <taxon>Pseudomonadati</taxon>
        <taxon>Pseudomonadota</taxon>
        <taxon>Betaproteobacteria</taxon>
        <taxon>Neisseriales</taxon>
        <taxon>Neisseriaceae</taxon>
        <taxon>Vitreoscilla</taxon>
    </lineage>
</organism>
<name>A0ABY4E063_9NEIS</name>
<gene>
    <name evidence="1" type="ORF">LVJ82_16995</name>
</gene>
<dbReference type="Proteomes" id="UP000832011">
    <property type="component" value="Chromosome"/>
</dbReference>
<evidence type="ECO:0000313" key="1">
    <source>
        <dbReference type="EMBL" id="UOO89116.1"/>
    </source>
</evidence>
<proteinExistence type="predicted"/>
<sequence>MKRAKQNGLQRKRNVHCVGDGLGMRHVYLDGEIQEHCICANVRRGFIIRHKKGRDGHLIVDFATESLVTEKVRGKVRVKFI</sequence>
<reference evidence="1 2" key="1">
    <citation type="journal article" date="2022" name="Res Sq">
        <title>Evolution of multicellular longitudinally dividing oral cavity symbionts (Neisseriaceae).</title>
        <authorList>
            <person name="Nyongesa S."/>
            <person name="Weber P."/>
            <person name="Bernet E."/>
            <person name="Pullido F."/>
            <person name="Nieckarz M."/>
            <person name="Delaby M."/>
            <person name="Nieves C."/>
            <person name="Viehboeck T."/>
            <person name="Krause N."/>
            <person name="Rivera-Millot A."/>
            <person name="Nakamura A."/>
            <person name="Vischer N."/>
            <person name="VanNieuwenhze M."/>
            <person name="Brun Y."/>
            <person name="Cava F."/>
            <person name="Bulgheresi S."/>
            <person name="Veyrier F."/>
        </authorList>
    </citation>
    <scope>NUCLEOTIDE SEQUENCE [LARGE SCALE GENOMIC DNA]</scope>
    <source>
        <strain evidence="1 2">SN4</strain>
    </source>
</reference>
<evidence type="ECO:0000313" key="2">
    <source>
        <dbReference type="Proteomes" id="UP000832011"/>
    </source>
</evidence>
<accession>A0ABY4E063</accession>
<dbReference type="RefSeq" id="WP_058356820.1">
    <property type="nucleotide sequence ID" value="NZ_CABKVG010000010.1"/>
</dbReference>
<protein>
    <submittedName>
        <fullName evidence="1">Uncharacterized protein</fullName>
    </submittedName>
</protein>
<keyword evidence="2" id="KW-1185">Reference proteome</keyword>
<dbReference type="EMBL" id="CP091511">
    <property type="protein sequence ID" value="UOO89116.1"/>
    <property type="molecule type" value="Genomic_DNA"/>
</dbReference>